<dbReference type="InterPro" id="IPR051534">
    <property type="entry name" value="CBASS_pafABC_assoc_protein"/>
</dbReference>
<dbReference type="EMBL" id="ASQA01000045">
    <property type="protein sequence ID" value="ETT80613.1"/>
    <property type="molecule type" value="Genomic_DNA"/>
</dbReference>
<dbReference type="PANTHER" id="PTHR34580">
    <property type="match status" value="1"/>
</dbReference>
<dbReference type="AlphaFoldDB" id="W4EJ26"/>
<dbReference type="InterPro" id="IPR036390">
    <property type="entry name" value="WH_DNA-bd_sf"/>
</dbReference>
<dbReference type="Gene3D" id="1.10.10.10">
    <property type="entry name" value="Winged helix-like DNA-binding domain superfamily/Winged helix DNA-binding domain"/>
    <property type="match status" value="1"/>
</dbReference>
<comment type="caution">
    <text evidence="2">The sequence shown here is derived from an EMBL/GenBank/DDBJ whole genome shotgun (WGS) entry which is preliminary data.</text>
</comment>
<accession>W4EJ26</accession>
<sequence length="321" mass="37888">MTPFMEKIMKKTERINDMLIFLNNKKSFNLSDLMERYSISKSTALRDVQSLEQIGMPIYSELGRNGKYEILDSSILSPIFFTVDEMYALYFCLLTLNGYKTKPFEIENIVLENKFSNILPENVRNNILIMNQVLSLEVTNHSNFSPYLKEILQGIFTEKVYRLTYLKKERNKQLIAQFIRIQSKFGQWYAKIFNFTTEKIQILRCDKILSVIEINDFKSKKLEELLNYIGDFHKEHDAINFTIIVNKEGKDFFTKENYPSMKIHNDNENFLITGYFNKGEEDFIANYFLKFGQSIISISPVMLKKLIYDKAKFIEEHLNSL</sequence>
<dbReference type="eggNOG" id="COG2378">
    <property type="taxonomic scope" value="Bacteria"/>
</dbReference>
<dbReference type="SUPFAM" id="SSF46785">
    <property type="entry name" value="Winged helix' DNA-binding domain"/>
    <property type="match status" value="1"/>
</dbReference>
<dbReference type="RefSeq" id="WP_038191406.1">
    <property type="nucleotide sequence ID" value="NZ_ASQA01000045.1"/>
</dbReference>
<dbReference type="Proteomes" id="UP000019062">
    <property type="component" value="Unassembled WGS sequence"/>
</dbReference>
<feature type="domain" description="Helix-turn-helix type 11" evidence="1">
    <location>
        <begin position="14"/>
        <end position="64"/>
    </location>
</feature>
<proteinExistence type="predicted"/>
<dbReference type="Pfam" id="PF08279">
    <property type="entry name" value="HTH_11"/>
    <property type="match status" value="1"/>
</dbReference>
<dbReference type="PATRIC" id="fig|1227360.4.peg.4394"/>
<dbReference type="PANTHER" id="PTHR34580:SF9">
    <property type="entry name" value="SLL5097 PROTEIN"/>
    <property type="match status" value="1"/>
</dbReference>
<gene>
    <name evidence="2" type="ORF">C176_21586</name>
</gene>
<dbReference type="InterPro" id="IPR013196">
    <property type="entry name" value="HTH_11"/>
</dbReference>
<dbReference type="InterPro" id="IPR036388">
    <property type="entry name" value="WH-like_DNA-bd_sf"/>
</dbReference>
<keyword evidence="3" id="KW-1185">Reference proteome</keyword>
<evidence type="ECO:0000313" key="3">
    <source>
        <dbReference type="Proteomes" id="UP000019062"/>
    </source>
</evidence>
<reference evidence="2 3" key="1">
    <citation type="journal article" date="2014" name="BMC Genomics">
        <title>Genomic comparison of sporeforming bacilli isolated from milk.</title>
        <authorList>
            <person name="Moreno Switt A.I."/>
            <person name="Andrus A.D."/>
            <person name="Ranieri M.L."/>
            <person name="Orsi R.H."/>
            <person name="Ivy R."/>
            <person name="den Bakker H.C."/>
            <person name="Martin N.H."/>
            <person name="Wiedmann M."/>
            <person name="Boor K.J."/>
        </authorList>
    </citation>
    <scope>NUCLEOTIDE SEQUENCE [LARGE SCALE GENOMIC DNA]</scope>
    <source>
        <strain evidence="2 3">FSL R5-213</strain>
    </source>
</reference>
<organism evidence="2 3">
    <name type="scientific">Viridibacillus arenosi FSL R5-213</name>
    <dbReference type="NCBI Taxonomy" id="1227360"/>
    <lineage>
        <taxon>Bacteria</taxon>
        <taxon>Bacillati</taxon>
        <taxon>Bacillota</taxon>
        <taxon>Bacilli</taxon>
        <taxon>Bacillales</taxon>
        <taxon>Caryophanaceae</taxon>
        <taxon>Viridibacillus</taxon>
    </lineage>
</organism>
<evidence type="ECO:0000313" key="2">
    <source>
        <dbReference type="EMBL" id="ETT80613.1"/>
    </source>
</evidence>
<protein>
    <submittedName>
        <fullName evidence="2">DeoR family transcriptional regulator</fullName>
    </submittedName>
</protein>
<name>W4EJ26_9BACL</name>
<evidence type="ECO:0000259" key="1">
    <source>
        <dbReference type="Pfam" id="PF08279"/>
    </source>
</evidence>